<sequence length="802" mass="92651">MNEILTPREEVIEERFQGTLQAHKISADEDRLETNPKNLFDLTYPSNALRNVLELIDEKLKYKNSQGAAVLTGTYGSGKSHGLIALYYLFKNPDIAKNWLNSWNIDIKNPSDSDSVILSTLETDADLLWKPIFERAEREDLLEKVKRYPETGTIEKLVEDNTLAILLDEIESWYQSMQKDSSEELIERNRVFIQNLLEVANDPNQNLFVFITTLGKGTSLDEIIQRTNPRYIDMSASGDREDIIQHRLFKMSEEKKEGKIREIVSEYVDKYNAPIEIEDEKRYEERMVQSYPFHPQLLNLLDRIYETASQNVRGEMRVLAEVLARKYKDTDLILLSDVNEKAFQGINLDLIRRFRADVEKRVSDIAYGEKLLRSILMYSLDEKSGPANPSDTLLGTYKPTEGMTLTQLDMSLENLVGMAHYLHREDGHYTIKTEENVMALANKEVENIEDTEASNKIAEILKESVFDNRVFIYETEKEDIPDDKEITYVVLGKSYGSDSQLKEELEDFYEGREYQNTIIFVSPRNGGSIKDSSLLDKSKLILAAERLKGKIEDPEEKLQDLQDEEKKEILNEIENQYGYWINWSPETETSVVDIVKRPVSADIDDIKEKIETDKSLLEEKIQESVSGKEEGVKVGHLLRDFKKYRKNPVISNDTTYYNVLRRMCGEKIVIQGDRSKFYRDRAPEEIRDDYVIFEPQFVPETEVSSEEEEKTIETTTEGSGEIPSPEVKEKTQSVSLRAGGNSPRVLLSKFEAQLNEEKDTVSKINLSYLEKNWNKKDLLDMIKNLPEGEKIIAELEVERRED</sequence>
<feature type="region of interest" description="Disordered" evidence="1">
    <location>
        <begin position="702"/>
        <end position="739"/>
    </location>
</feature>
<keyword evidence="3" id="KW-1185">Reference proteome</keyword>
<evidence type="ECO:0000313" key="3">
    <source>
        <dbReference type="Proteomes" id="UP000070155"/>
    </source>
</evidence>
<reference evidence="2 3" key="1">
    <citation type="journal article" date="2016" name="Sci. Rep.">
        <title>Metabolic traits of an uncultured archaeal lineage -MSBL1- from brine pools of the Red Sea.</title>
        <authorList>
            <person name="Mwirichia R."/>
            <person name="Alam I."/>
            <person name="Rashid M."/>
            <person name="Vinu M."/>
            <person name="Ba-Alawi W."/>
            <person name="Anthony Kamau A."/>
            <person name="Kamanda Ngugi D."/>
            <person name="Goker M."/>
            <person name="Klenk H.P."/>
            <person name="Bajic V."/>
            <person name="Stingl U."/>
        </authorList>
    </citation>
    <scope>NUCLEOTIDE SEQUENCE [LARGE SCALE GENOMIC DNA]</scope>
    <source>
        <strain evidence="2">SCGC-AAA259I07</strain>
    </source>
</reference>
<accession>A0A133UN72</accession>
<dbReference type="EMBL" id="LHXQ01000001">
    <property type="protein sequence ID" value="KXA95606.1"/>
    <property type="molecule type" value="Genomic_DNA"/>
</dbReference>
<dbReference type="SUPFAM" id="SSF52540">
    <property type="entry name" value="P-loop containing nucleoside triphosphate hydrolases"/>
    <property type="match status" value="1"/>
</dbReference>
<protein>
    <submittedName>
        <fullName evidence="2">Uncharacterized protein</fullName>
    </submittedName>
</protein>
<dbReference type="AlphaFoldDB" id="A0A133UN72"/>
<evidence type="ECO:0000313" key="2">
    <source>
        <dbReference type="EMBL" id="KXA95606.1"/>
    </source>
</evidence>
<gene>
    <name evidence="2" type="ORF">AKJ36_00090</name>
</gene>
<dbReference type="Proteomes" id="UP000070155">
    <property type="component" value="Unassembled WGS sequence"/>
</dbReference>
<comment type="caution">
    <text evidence="2">The sequence shown here is derived from an EMBL/GenBank/DDBJ whole genome shotgun (WGS) entry which is preliminary data.</text>
</comment>
<organism evidence="2 3">
    <name type="scientific">candidate division MSBL1 archaeon SCGC-AAA259I07</name>
    <dbReference type="NCBI Taxonomy" id="1698266"/>
    <lineage>
        <taxon>Archaea</taxon>
        <taxon>Methanobacteriati</taxon>
        <taxon>Methanobacteriota</taxon>
        <taxon>candidate division MSBL1</taxon>
    </lineage>
</organism>
<proteinExistence type="predicted"/>
<evidence type="ECO:0000256" key="1">
    <source>
        <dbReference type="SAM" id="MobiDB-lite"/>
    </source>
</evidence>
<feature type="compositionally biased region" description="Low complexity" evidence="1">
    <location>
        <begin position="713"/>
        <end position="724"/>
    </location>
</feature>
<name>A0A133UN72_9EURY</name>
<dbReference type="InterPro" id="IPR027417">
    <property type="entry name" value="P-loop_NTPase"/>
</dbReference>